<dbReference type="NCBIfam" id="NF009484">
    <property type="entry name" value="PRK12846.1-5"/>
    <property type="match status" value="1"/>
</dbReference>
<dbReference type="PRINTS" id="PR01576">
    <property type="entry name" value="PDEFORMYLASE"/>
</dbReference>
<organism evidence="3 4">
    <name type="scientific">Komagataeibacter melaceti</name>
    <dbReference type="NCBI Taxonomy" id="2766577"/>
    <lineage>
        <taxon>Bacteria</taxon>
        <taxon>Pseudomonadati</taxon>
        <taxon>Pseudomonadota</taxon>
        <taxon>Alphaproteobacteria</taxon>
        <taxon>Acetobacterales</taxon>
        <taxon>Acetobacteraceae</taxon>
        <taxon>Komagataeibacter</taxon>
    </lineage>
</organism>
<dbReference type="GO" id="GO:0042586">
    <property type="term" value="F:peptide deformylase activity"/>
    <property type="evidence" value="ECO:0007669"/>
    <property type="project" value="InterPro"/>
</dbReference>
<sequence length="181" mass="19975">MAILPIIRFPHPCLEQVAEPVDATAPATRQLADDLLETMHAAPGIGITACHVGIAQRLVVIDLPTDGHGPRVYANPEIVWHSPETATQEEGSVSMPGIHAPLTRPARVRVRYTRPDGTQAEDEADGLLAVCLQHEIDQINGIFWIKRLSRLRRDRALKRYAKLERDHTVDGVQSTFPSSSI</sequence>
<dbReference type="NCBIfam" id="NF001159">
    <property type="entry name" value="PRK00150.1-3"/>
    <property type="match status" value="1"/>
</dbReference>
<evidence type="ECO:0000256" key="1">
    <source>
        <dbReference type="ARBA" id="ARBA00010759"/>
    </source>
</evidence>
<dbReference type="RefSeq" id="WP_116703537.1">
    <property type="nucleotide sequence ID" value="NZ_QUWV01000100.1"/>
</dbReference>
<feature type="active site" evidence="2">
    <location>
        <position position="135"/>
    </location>
</feature>
<reference evidence="3 4" key="1">
    <citation type="submission" date="2018-08" db="EMBL/GenBank/DDBJ databases">
        <title>Komagataeibacter sp. AV 382.</title>
        <authorList>
            <person name="Skraban J."/>
            <person name="Trcek J."/>
        </authorList>
    </citation>
    <scope>NUCLEOTIDE SEQUENCE [LARGE SCALE GENOMIC DNA]</scope>
    <source>
        <strain evidence="3 4">AV 382</strain>
    </source>
</reference>
<dbReference type="HAMAP" id="MF_00163">
    <property type="entry name" value="Pep_deformylase"/>
    <property type="match status" value="1"/>
</dbReference>
<keyword evidence="3" id="KW-0378">Hydrolase</keyword>
<dbReference type="Proteomes" id="UP000262371">
    <property type="component" value="Unassembled WGS sequence"/>
</dbReference>
<keyword evidence="4" id="KW-1185">Reference proteome</keyword>
<dbReference type="SUPFAM" id="SSF56420">
    <property type="entry name" value="Peptide deformylase"/>
    <property type="match status" value="1"/>
</dbReference>
<dbReference type="PANTHER" id="PTHR10458:SF22">
    <property type="entry name" value="PEPTIDE DEFORMYLASE"/>
    <property type="match status" value="1"/>
</dbReference>
<dbReference type="Gene3D" id="3.90.45.10">
    <property type="entry name" value="Peptide deformylase"/>
    <property type="match status" value="1"/>
</dbReference>
<dbReference type="Pfam" id="PF01327">
    <property type="entry name" value="Pep_deformylase"/>
    <property type="match status" value="1"/>
</dbReference>
<dbReference type="InterPro" id="IPR036821">
    <property type="entry name" value="Peptide_deformylase_sf"/>
</dbReference>
<dbReference type="AlphaFoldDB" id="A0A371YYT3"/>
<dbReference type="PIRSF" id="PIRSF004749">
    <property type="entry name" value="Pep_def"/>
    <property type="match status" value="1"/>
</dbReference>
<comment type="similarity">
    <text evidence="1 2">Belongs to the polypeptide deformylase family.</text>
</comment>
<gene>
    <name evidence="3" type="ORF">DY926_11680</name>
</gene>
<proteinExistence type="inferred from homology"/>
<dbReference type="EMBL" id="QUWV01000100">
    <property type="protein sequence ID" value="RFD19371.1"/>
    <property type="molecule type" value="Genomic_DNA"/>
</dbReference>
<comment type="caution">
    <text evidence="3">The sequence shown here is derived from an EMBL/GenBank/DDBJ whole genome shotgun (WGS) entry which is preliminary data.</text>
</comment>
<dbReference type="InterPro" id="IPR023635">
    <property type="entry name" value="Peptide_deformylase"/>
</dbReference>
<evidence type="ECO:0000313" key="4">
    <source>
        <dbReference type="Proteomes" id="UP000262371"/>
    </source>
</evidence>
<dbReference type="OrthoDB" id="9804313at2"/>
<name>A0A371YYT3_9PROT</name>
<evidence type="ECO:0000256" key="2">
    <source>
        <dbReference type="HAMAP-Rule" id="MF_00163"/>
    </source>
</evidence>
<comment type="caution">
    <text evidence="2">Lacks conserved residue(s) required for the propagation of feature annotation.</text>
</comment>
<evidence type="ECO:0000313" key="3">
    <source>
        <dbReference type="EMBL" id="RFD19371.1"/>
    </source>
</evidence>
<dbReference type="NCBIfam" id="TIGR00079">
    <property type="entry name" value="pept_deformyl"/>
    <property type="match status" value="1"/>
</dbReference>
<accession>A0A371YYT3</accession>
<protein>
    <recommendedName>
        <fullName evidence="2">Peptide deformylase-like</fullName>
    </recommendedName>
    <alternativeName>
        <fullName evidence="2">Polypeptide deformylase-like</fullName>
    </alternativeName>
</protein>
<dbReference type="CDD" id="cd00487">
    <property type="entry name" value="Pep_deformylase"/>
    <property type="match status" value="1"/>
</dbReference>
<dbReference type="PANTHER" id="PTHR10458">
    <property type="entry name" value="PEPTIDE DEFORMYLASE"/>
    <property type="match status" value="1"/>
</dbReference>